<reference evidence="2" key="1">
    <citation type="submission" date="2023-01" db="EMBL/GenBank/DDBJ databases">
        <title>Genome sequencing of Photorhabdus bodei 09-20.</title>
        <authorList>
            <person name="Kalindamar S."/>
            <person name="Kumru S."/>
        </authorList>
    </citation>
    <scope>NUCLEOTIDE SEQUENCE</scope>
    <source>
        <strain evidence="2">09-20</strain>
    </source>
</reference>
<proteinExistence type="predicted"/>
<keyword evidence="1" id="KW-1133">Transmembrane helix</keyword>
<comment type="caution">
    <text evidence="2">The sequence shown here is derived from an EMBL/GenBank/DDBJ whole genome shotgun (WGS) entry which is preliminary data.</text>
</comment>
<evidence type="ECO:0000313" key="2">
    <source>
        <dbReference type="EMBL" id="MDB6374460.1"/>
    </source>
</evidence>
<dbReference type="AlphaFoldDB" id="A0AAW6BRI8"/>
<name>A0AAW6BRI8_9GAMM</name>
<evidence type="ECO:0000256" key="1">
    <source>
        <dbReference type="SAM" id="Phobius"/>
    </source>
</evidence>
<protein>
    <submittedName>
        <fullName evidence="2">Uncharacterized protein</fullName>
    </submittedName>
</protein>
<evidence type="ECO:0000313" key="3">
    <source>
        <dbReference type="Proteomes" id="UP001212996"/>
    </source>
</evidence>
<sequence>MTEIWVGLIVFIVSLVIARSSKPTWYRAIATVIASLIGGVGVLALAVFGYLFFGSSSDCNSNVGGFYENNSALCYNKEKISTLTGKSDGKITPITKFAILDKDKALVYPKDMETQIIFTEGGELKVVTYEDYKFWERLHEEYEVPVTPNVDYKCRGGSSKRYFNVLTAPQKSNNDGAKAICYRGEDYTQTLAKQSGQKGLAGDGLRITSTWKVKDLEVMYVALYNDNTGKAAIERVFLNNAGKLAFSRGLIVKSRDIPDASPDASFALFGIDGSDVNFNMVYFNVNESTSTSIYRFKEIPGRIDLPVKISFFSGGSGLWVGDNGNISVGFSYIENPQDGRQWSEELIDKKGKKVCDLVSEDIAPTFLQQCKK</sequence>
<feature type="transmembrane region" description="Helical" evidence="1">
    <location>
        <begin position="28"/>
        <end position="53"/>
    </location>
</feature>
<dbReference type="EMBL" id="JAQMFO010000046">
    <property type="protein sequence ID" value="MDB6374460.1"/>
    <property type="molecule type" value="Genomic_DNA"/>
</dbReference>
<keyword evidence="1" id="KW-0472">Membrane</keyword>
<accession>A0AAW6BRI8</accession>
<organism evidence="2 3">
    <name type="scientific">Photorhabdus bodei</name>
    <dbReference type="NCBI Taxonomy" id="2029681"/>
    <lineage>
        <taxon>Bacteria</taxon>
        <taxon>Pseudomonadati</taxon>
        <taxon>Pseudomonadota</taxon>
        <taxon>Gammaproteobacteria</taxon>
        <taxon>Enterobacterales</taxon>
        <taxon>Morganellaceae</taxon>
        <taxon>Photorhabdus</taxon>
    </lineage>
</organism>
<keyword evidence="1" id="KW-0812">Transmembrane</keyword>
<dbReference type="Proteomes" id="UP001212996">
    <property type="component" value="Unassembled WGS sequence"/>
</dbReference>
<gene>
    <name evidence="2" type="ORF">PH362_21645</name>
</gene>
<dbReference type="RefSeq" id="WP_271867655.1">
    <property type="nucleotide sequence ID" value="NZ_JAQMFO010000046.1"/>
</dbReference>